<feature type="binding site" evidence="13">
    <location>
        <position position="94"/>
    </location>
    <ligand>
        <name>[4Fe-4S] cluster</name>
        <dbReference type="ChEBI" id="CHEBI:49883"/>
        <label>1</label>
    </ligand>
</feature>
<evidence type="ECO:0000256" key="5">
    <source>
        <dbReference type="ARBA" id="ARBA00022691"/>
    </source>
</evidence>
<dbReference type="Proteomes" id="UP000823750">
    <property type="component" value="Unassembled WGS sequence"/>
</dbReference>
<evidence type="ECO:0000256" key="8">
    <source>
        <dbReference type="ARBA" id="ARBA00023014"/>
    </source>
</evidence>
<evidence type="ECO:0000256" key="1">
    <source>
        <dbReference type="ARBA" id="ARBA00003234"/>
    </source>
</evidence>
<proteinExistence type="inferred from homology"/>
<dbReference type="SFLD" id="SFLDF00413">
    <property type="entry name" value="CDK5RAP1"/>
    <property type="match status" value="1"/>
</dbReference>
<feature type="binding site" evidence="13">
    <location>
        <position position="202"/>
    </location>
    <ligand>
        <name>[4Fe-4S] cluster</name>
        <dbReference type="ChEBI" id="CHEBI:49883"/>
        <label>2</label>
        <note>4Fe-4S-S-AdoMet</note>
    </ligand>
</feature>
<dbReference type="PROSITE" id="PS01278">
    <property type="entry name" value="MTTASE_RADICAL"/>
    <property type="match status" value="1"/>
</dbReference>
<reference evidence="17" key="1">
    <citation type="submission" date="2020-10" db="EMBL/GenBank/DDBJ databases">
        <authorList>
            <person name="Gilroy R."/>
        </authorList>
    </citation>
    <scope>NUCLEOTIDE SEQUENCE</scope>
    <source>
        <strain evidence="17">B2-16538</strain>
    </source>
</reference>
<dbReference type="GO" id="GO:0035597">
    <property type="term" value="F:tRNA-2-methylthio-N(6)-dimethylallyladenosine(37) synthase activity"/>
    <property type="evidence" value="ECO:0007669"/>
    <property type="project" value="UniProtKB-EC"/>
</dbReference>
<dbReference type="InterPro" id="IPR013848">
    <property type="entry name" value="Methylthiotransferase_N"/>
</dbReference>
<dbReference type="PROSITE" id="PS50926">
    <property type="entry name" value="TRAM"/>
    <property type="match status" value="1"/>
</dbReference>
<dbReference type="CDD" id="cd01335">
    <property type="entry name" value="Radical_SAM"/>
    <property type="match status" value="1"/>
</dbReference>
<keyword evidence="2 13" id="KW-0004">4Fe-4S</keyword>
<evidence type="ECO:0000256" key="10">
    <source>
        <dbReference type="ARBA" id="ARBA00068570"/>
    </source>
</evidence>
<gene>
    <name evidence="13 17" type="primary">miaB</name>
    <name evidence="17" type="ORF">IAB78_01180</name>
</gene>
<dbReference type="InterPro" id="IPR002792">
    <property type="entry name" value="TRAM_dom"/>
</dbReference>
<dbReference type="InterPro" id="IPR023404">
    <property type="entry name" value="rSAM_horseshoe"/>
</dbReference>
<comment type="subunit">
    <text evidence="13">Monomer.</text>
</comment>
<evidence type="ECO:0000256" key="4">
    <source>
        <dbReference type="ARBA" id="ARBA00022679"/>
    </source>
</evidence>
<feature type="binding site" evidence="13">
    <location>
        <position position="128"/>
    </location>
    <ligand>
        <name>[4Fe-4S] cluster</name>
        <dbReference type="ChEBI" id="CHEBI:49883"/>
        <label>1</label>
    </ligand>
</feature>
<comment type="catalytic activity">
    <reaction evidence="13">
        <text>N(6)-dimethylallyladenosine(37) in tRNA + (sulfur carrier)-SH + AH2 + 2 S-adenosyl-L-methionine = 2-methylsulfanyl-N(6)-dimethylallyladenosine(37) in tRNA + (sulfur carrier)-H + 5'-deoxyadenosine + L-methionine + A + S-adenosyl-L-homocysteine + 2 H(+)</text>
        <dbReference type="Rhea" id="RHEA:37067"/>
        <dbReference type="Rhea" id="RHEA-COMP:10375"/>
        <dbReference type="Rhea" id="RHEA-COMP:10376"/>
        <dbReference type="Rhea" id="RHEA-COMP:14737"/>
        <dbReference type="Rhea" id="RHEA-COMP:14739"/>
        <dbReference type="ChEBI" id="CHEBI:13193"/>
        <dbReference type="ChEBI" id="CHEBI:15378"/>
        <dbReference type="ChEBI" id="CHEBI:17319"/>
        <dbReference type="ChEBI" id="CHEBI:17499"/>
        <dbReference type="ChEBI" id="CHEBI:29917"/>
        <dbReference type="ChEBI" id="CHEBI:57844"/>
        <dbReference type="ChEBI" id="CHEBI:57856"/>
        <dbReference type="ChEBI" id="CHEBI:59789"/>
        <dbReference type="ChEBI" id="CHEBI:64428"/>
        <dbReference type="ChEBI" id="CHEBI:74415"/>
        <dbReference type="ChEBI" id="CHEBI:74417"/>
        <dbReference type="EC" id="2.8.4.3"/>
    </reaction>
</comment>
<dbReference type="Pfam" id="PF01938">
    <property type="entry name" value="TRAM"/>
    <property type="match status" value="1"/>
</dbReference>
<feature type="domain" description="MTTase N-terminal" evidence="15">
    <location>
        <begin position="49"/>
        <end position="164"/>
    </location>
</feature>
<keyword evidence="5 13" id="KW-0949">S-adenosyl-L-methionine</keyword>
<reference evidence="17" key="2">
    <citation type="journal article" date="2021" name="PeerJ">
        <title>Extensive microbial diversity within the chicken gut microbiome revealed by metagenomics and culture.</title>
        <authorList>
            <person name="Gilroy R."/>
            <person name="Ravi A."/>
            <person name="Getino M."/>
            <person name="Pursley I."/>
            <person name="Horton D.L."/>
            <person name="Alikhan N.F."/>
            <person name="Baker D."/>
            <person name="Gharbi K."/>
            <person name="Hall N."/>
            <person name="Watson M."/>
            <person name="Adriaenssens E.M."/>
            <person name="Foster-Nyarko E."/>
            <person name="Jarju S."/>
            <person name="Secka A."/>
            <person name="Antonio M."/>
            <person name="Oren A."/>
            <person name="Chaudhuri R.R."/>
            <person name="La Ragione R."/>
            <person name="Hildebrand F."/>
            <person name="Pallen M.J."/>
        </authorList>
    </citation>
    <scope>NUCLEOTIDE SEQUENCE</scope>
    <source>
        <strain evidence="17">B2-16538</strain>
    </source>
</reference>
<dbReference type="InterPro" id="IPR006463">
    <property type="entry name" value="MiaB_methiolase"/>
</dbReference>
<feature type="binding site" evidence="13">
    <location>
        <position position="209"/>
    </location>
    <ligand>
        <name>[4Fe-4S] cluster</name>
        <dbReference type="ChEBI" id="CHEBI:49883"/>
        <label>2</label>
        <note>4Fe-4S-S-AdoMet</note>
    </ligand>
</feature>
<dbReference type="PANTHER" id="PTHR43020:SF2">
    <property type="entry name" value="MITOCHONDRIAL TRNA METHYLTHIOTRANSFERASE CDK5RAP1"/>
    <property type="match status" value="1"/>
</dbReference>
<dbReference type="Gene3D" id="3.40.50.12160">
    <property type="entry name" value="Methylthiotransferase, N-terminal domain"/>
    <property type="match status" value="1"/>
</dbReference>
<dbReference type="EMBL" id="JADILX010000022">
    <property type="protein sequence ID" value="MBO8485023.1"/>
    <property type="molecule type" value="Genomic_DNA"/>
</dbReference>
<evidence type="ECO:0000259" key="16">
    <source>
        <dbReference type="PROSITE" id="PS51918"/>
    </source>
</evidence>
<dbReference type="SFLD" id="SFLDG01082">
    <property type="entry name" value="B12-binding_domain_containing"/>
    <property type="match status" value="1"/>
</dbReference>
<keyword evidence="7 13" id="KW-0408">Iron</keyword>
<dbReference type="InterPro" id="IPR058240">
    <property type="entry name" value="rSAM_sf"/>
</dbReference>
<dbReference type="SUPFAM" id="SSF102114">
    <property type="entry name" value="Radical SAM enzymes"/>
    <property type="match status" value="1"/>
</dbReference>
<dbReference type="InterPro" id="IPR007197">
    <property type="entry name" value="rSAM"/>
</dbReference>
<dbReference type="Gene3D" id="3.80.30.20">
    <property type="entry name" value="tm_1862 like domain"/>
    <property type="match status" value="1"/>
</dbReference>
<evidence type="ECO:0000256" key="3">
    <source>
        <dbReference type="ARBA" id="ARBA00022490"/>
    </source>
</evidence>
<comment type="caution">
    <text evidence="17">The sequence shown here is derived from an EMBL/GenBank/DDBJ whole genome shotgun (WGS) entry which is preliminary data.</text>
</comment>
<dbReference type="SFLD" id="SFLDF00273">
    <property type="entry name" value="(dimethylallyl)adenosine_tRNA"/>
    <property type="match status" value="1"/>
</dbReference>
<keyword evidence="8 13" id="KW-0411">Iron-sulfur</keyword>
<dbReference type="NCBIfam" id="TIGR01574">
    <property type="entry name" value="miaB-methiolase"/>
    <property type="match status" value="1"/>
</dbReference>
<sequence length="489" mass="55550">MIHLCKDSKRNQIKNRIFALRDAPRTVREHAQSAEKSYFMDKAENTVDKKVYIETYGCQMNVNDSEVMLSILQDAGYTRTEDIGVADVILVNTCSIRDNAEQRIWGRLEQFRLQKKKRDNVIIGITGCMAERLKDRLLDSHIVDLVAGPDSYRTLPQMLEAASSGHPQINVLLSHEETYADITPVRMDRNGVSAFISIMRGCNNVCSYCVVPYTRGAERSRDPKTILKEAENLVAMGYKEVCLLGQNVDSYYWKDPETADNDMNFARLLESVAQISPDLRVRFSTSHPKDISDEVIYTMAMYDNICRHIHLPVQSGSNVMLEKMRRKYTREWYLERVKKIRSVIPDCGITTDVIAGFCGETEQDHRDTLSLMEAVGFDSAFMFQYSERPGTLAARKFADDIPDEVKTRRLNEIIALQNRLSLASNEKEIGRTHRVLVEGVSKRSPDELFGRASNNKVCVFPAEGHVTGEYVDVTVTSCTSATLISRLKR</sequence>
<dbReference type="FunFam" id="3.80.30.20:FF:000001">
    <property type="entry name" value="tRNA-2-methylthio-N(6)-dimethylallyladenosine synthase 2"/>
    <property type="match status" value="1"/>
</dbReference>
<evidence type="ECO:0000256" key="7">
    <source>
        <dbReference type="ARBA" id="ARBA00023004"/>
    </source>
</evidence>
<dbReference type="InterPro" id="IPR020612">
    <property type="entry name" value="Methylthiotransferase_CS"/>
</dbReference>
<feature type="binding site" evidence="13">
    <location>
        <position position="206"/>
    </location>
    <ligand>
        <name>[4Fe-4S] cluster</name>
        <dbReference type="ChEBI" id="CHEBI:49883"/>
        <label>2</label>
        <note>4Fe-4S-S-AdoMet</note>
    </ligand>
</feature>
<comment type="subcellular location">
    <subcellularLocation>
        <location evidence="13">Cytoplasm</location>
    </subcellularLocation>
</comment>
<keyword evidence="6 13" id="KW-0479">Metal-binding</keyword>
<dbReference type="PROSITE" id="PS51918">
    <property type="entry name" value="RADICAL_SAM"/>
    <property type="match status" value="1"/>
</dbReference>
<dbReference type="Pfam" id="PF00919">
    <property type="entry name" value="UPF0004"/>
    <property type="match status" value="1"/>
</dbReference>
<dbReference type="AlphaFoldDB" id="A0A9D9J1P7"/>
<dbReference type="EC" id="2.8.4.3" evidence="9 13"/>
<comment type="function">
    <text evidence="1 13">Catalyzes the methylthiolation of N6-(dimethylallyl)adenosine (i(6)A), leading to the formation of 2-methylthio-N6-(dimethylallyl)adenosine (ms(2)i(6)A) at position 37 in tRNAs that read codons beginning with uridine.</text>
</comment>
<keyword evidence="4 13" id="KW-0808">Transferase</keyword>
<evidence type="ECO:0000313" key="17">
    <source>
        <dbReference type="EMBL" id="MBO8485023.1"/>
    </source>
</evidence>
<dbReference type="FunFam" id="3.40.50.12160:FF:000003">
    <property type="entry name" value="CDK5 regulatory subunit-associated protein 1"/>
    <property type="match status" value="1"/>
</dbReference>
<evidence type="ECO:0000313" key="18">
    <source>
        <dbReference type="Proteomes" id="UP000823750"/>
    </source>
</evidence>
<dbReference type="NCBIfam" id="TIGR00089">
    <property type="entry name" value="MiaB/RimO family radical SAM methylthiotransferase"/>
    <property type="match status" value="1"/>
</dbReference>
<organism evidence="17 18">
    <name type="scientific">Candidatus Cryptobacteroides excrementavium</name>
    <dbReference type="NCBI Taxonomy" id="2840759"/>
    <lineage>
        <taxon>Bacteria</taxon>
        <taxon>Pseudomonadati</taxon>
        <taxon>Bacteroidota</taxon>
        <taxon>Bacteroidia</taxon>
        <taxon>Bacteroidales</taxon>
        <taxon>Candidatus Cryptobacteroides</taxon>
    </lineage>
</organism>
<dbReference type="GO" id="GO:0005829">
    <property type="term" value="C:cytosol"/>
    <property type="evidence" value="ECO:0007669"/>
    <property type="project" value="TreeGrafter"/>
</dbReference>
<evidence type="ECO:0000259" key="15">
    <source>
        <dbReference type="PROSITE" id="PS51449"/>
    </source>
</evidence>
<dbReference type="GO" id="GO:0046872">
    <property type="term" value="F:metal ion binding"/>
    <property type="evidence" value="ECO:0007669"/>
    <property type="project" value="UniProtKB-KW"/>
</dbReference>
<evidence type="ECO:0000256" key="12">
    <source>
        <dbReference type="ARBA" id="ARBA00081141"/>
    </source>
</evidence>
<comment type="cofactor">
    <cofactor evidence="13">
        <name>[4Fe-4S] cluster</name>
        <dbReference type="ChEBI" id="CHEBI:49883"/>
    </cofactor>
    <text evidence="13">Binds 2 [4Fe-4S] clusters. One cluster is coordinated with 3 cysteines and an exchangeable S-adenosyl-L-methionine.</text>
</comment>
<dbReference type="SFLD" id="SFLDG01061">
    <property type="entry name" value="methylthiotransferase"/>
    <property type="match status" value="2"/>
</dbReference>
<feature type="domain" description="Radical SAM core" evidence="16">
    <location>
        <begin position="188"/>
        <end position="423"/>
    </location>
</feature>
<comment type="similarity">
    <text evidence="13">Belongs to the methylthiotransferase family. MiaB subfamily.</text>
</comment>
<protein>
    <recommendedName>
        <fullName evidence="10 13">tRNA-2-methylthio-N(6)-dimethylallyladenosine synthase</fullName>
        <ecNumber evidence="9 13">2.8.4.3</ecNumber>
    </recommendedName>
    <alternativeName>
        <fullName evidence="12 13">(Dimethylallyl)adenosine tRNA methylthiotransferase MiaB</fullName>
    </alternativeName>
    <alternativeName>
        <fullName evidence="11 13">tRNA-i(6)A37 methylthiotransferase</fullName>
    </alternativeName>
</protein>
<dbReference type="SFLD" id="SFLDS00029">
    <property type="entry name" value="Radical_SAM"/>
    <property type="match status" value="2"/>
</dbReference>
<dbReference type="Pfam" id="PF04055">
    <property type="entry name" value="Radical_SAM"/>
    <property type="match status" value="1"/>
</dbReference>
<evidence type="ECO:0000256" key="2">
    <source>
        <dbReference type="ARBA" id="ARBA00022485"/>
    </source>
</evidence>
<evidence type="ECO:0000256" key="9">
    <source>
        <dbReference type="ARBA" id="ARBA00033765"/>
    </source>
</evidence>
<evidence type="ECO:0000259" key="14">
    <source>
        <dbReference type="PROSITE" id="PS50926"/>
    </source>
</evidence>
<accession>A0A9D9J1P7</accession>
<keyword evidence="13" id="KW-0819">tRNA processing</keyword>
<dbReference type="GO" id="GO:0051539">
    <property type="term" value="F:4 iron, 4 sulfur cluster binding"/>
    <property type="evidence" value="ECO:0007669"/>
    <property type="project" value="UniProtKB-UniRule"/>
</dbReference>
<feature type="domain" description="TRAM" evidence="14">
    <location>
        <begin position="426"/>
        <end position="489"/>
    </location>
</feature>
<name>A0A9D9J1P7_9BACT</name>
<dbReference type="InterPro" id="IPR006638">
    <property type="entry name" value="Elp3/MiaA/NifB-like_rSAM"/>
</dbReference>
<keyword evidence="3 13" id="KW-0963">Cytoplasm</keyword>
<evidence type="ECO:0000256" key="13">
    <source>
        <dbReference type="HAMAP-Rule" id="MF_01864"/>
    </source>
</evidence>
<dbReference type="InterPro" id="IPR038135">
    <property type="entry name" value="Methylthiotransferase_N_sf"/>
</dbReference>
<evidence type="ECO:0000256" key="11">
    <source>
        <dbReference type="ARBA" id="ARBA00080698"/>
    </source>
</evidence>
<dbReference type="HAMAP" id="MF_01864">
    <property type="entry name" value="tRNA_metthiotr_MiaB"/>
    <property type="match status" value="1"/>
</dbReference>
<evidence type="ECO:0000256" key="6">
    <source>
        <dbReference type="ARBA" id="ARBA00022723"/>
    </source>
</evidence>
<dbReference type="InterPro" id="IPR005839">
    <property type="entry name" value="Methylthiotransferase"/>
</dbReference>
<dbReference type="PROSITE" id="PS51449">
    <property type="entry name" value="MTTASE_N"/>
    <property type="match status" value="1"/>
</dbReference>
<dbReference type="SMART" id="SM00729">
    <property type="entry name" value="Elp3"/>
    <property type="match status" value="1"/>
</dbReference>
<dbReference type="PANTHER" id="PTHR43020">
    <property type="entry name" value="CDK5 REGULATORY SUBUNIT-ASSOCIATED PROTEIN 1"/>
    <property type="match status" value="1"/>
</dbReference>
<feature type="binding site" evidence="13">
    <location>
        <position position="58"/>
    </location>
    <ligand>
        <name>[4Fe-4S] cluster</name>
        <dbReference type="ChEBI" id="CHEBI:49883"/>
        <label>1</label>
    </ligand>
</feature>